<dbReference type="Proteomes" id="UP000428260">
    <property type="component" value="Chromosome"/>
</dbReference>
<evidence type="ECO:0000313" key="3">
    <source>
        <dbReference type="Proteomes" id="UP000428260"/>
    </source>
</evidence>
<dbReference type="KEGG" id="mcos:GM418_14440"/>
<keyword evidence="1" id="KW-0472">Membrane</keyword>
<feature type="transmembrane region" description="Helical" evidence="1">
    <location>
        <begin position="198"/>
        <end position="218"/>
    </location>
</feature>
<organism evidence="2 3">
    <name type="scientific">Maribellus comscasis</name>
    <dbReference type="NCBI Taxonomy" id="2681766"/>
    <lineage>
        <taxon>Bacteria</taxon>
        <taxon>Pseudomonadati</taxon>
        <taxon>Bacteroidota</taxon>
        <taxon>Bacteroidia</taxon>
        <taxon>Marinilabiliales</taxon>
        <taxon>Prolixibacteraceae</taxon>
        <taxon>Maribellus</taxon>
    </lineage>
</organism>
<reference evidence="2 3" key="1">
    <citation type="submission" date="2019-11" db="EMBL/GenBank/DDBJ databases">
        <authorList>
            <person name="Zheng R.K."/>
            <person name="Sun C.M."/>
        </authorList>
    </citation>
    <scope>NUCLEOTIDE SEQUENCE [LARGE SCALE GENOMIC DNA]</scope>
    <source>
        <strain evidence="2 3">WC007</strain>
    </source>
</reference>
<dbReference type="EMBL" id="CP046401">
    <property type="protein sequence ID" value="QGY44822.1"/>
    <property type="molecule type" value="Genomic_DNA"/>
</dbReference>
<feature type="transmembrane region" description="Helical" evidence="1">
    <location>
        <begin position="172"/>
        <end position="192"/>
    </location>
</feature>
<keyword evidence="1" id="KW-1133">Transmembrane helix</keyword>
<sequence>MYKSLTQKQIGKLFGFCLKNEIYEYDLQIEIVDHLASSIEEQWEKEPNLSFNRALKNGVKGFGKNGLQKIEQKLKKQLRKNFNRIMFNYFLEYFRWPKLTITVALFFLFFTALRISPNNFWILIFVTAPISAFSVYYYYFFFPKKLDIQDSEGKSFALLDYLKNINTKAGSVVQLPFLILMFSSETLLPYSNVLWQEAGMAAFFAILLVLLYGHFFFLPQKIREYFFKNYLETAQ</sequence>
<name>A0A6I6JXF7_9BACT</name>
<gene>
    <name evidence="2" type="ORF">GM418_14440</name>
</gene>
<keyword evidence="1" id="KW-0812">Transmembrane</keyword>
<accession>A0A6I6JXF7</accession>
<dbReference type="AlphaFoldDB" id="A0A6I6JXF7"/>
<keyword evidence="3" id="KW-1185">Reference proteome</keyword>
<feature type="transmembrane region" description="Helical" evidence="1">
    <location>
        <begin position="96"/>
        <end position="115"/>
    </location>
</feature>
<evidence type="ECO:0000256" key="1">
    <source>
        <dbReference type="SAM" id="Phobius"/>
    </source>
</evidence>
<feature type="transmembrane region" description="Helical" evidence="1">
    <location>
        <begin position="121"/>
        <end position="141"/>
    </location>
</feature>
<dbReference type="RefSeq" id="WP_158867493.1">
    <property type="nucleotide sequence ID" value="NZ_CP046401.1"/>
</dbReference>
<proteinExistence type="predicted"/>
<evidence type="ECO:0000313" key="2">
    <source>
        <dbReference type="EMBL" id="QGY44822.1"/>
    </source>
</evidence>
<protein>
    <submittedName>
        <fullName evidence="2">Uncharacterized protein</fullName>
    </submittedName>
</protein>